<dbReference type="InterPro" id="IPR023296">
    <property type="entry name" value="Glyco_hydro_beta-prop_sf"/>
</dbReference>
<dbReference type="EC" id="3.2.1.26" evidence="2"/>
<keyword evidence="4" id="KW-0326">Glycosidase</keyword>
<comment type="caution">
    <text evidence="6">The sequence shown here is derived from an EMBL/GenBank/DDBJ whole genome shotgun (WGS) entry which is preliminary data.</text>
</comment>
<proteinExistence type="inferred from homology"/>
<dbReference type="Gene3D" id="2.115.10.20">
    <property type="entry name" value="Glycosyl hydrolase domain, family 43"/>
    <property type="match status" value="1"/>
</dbReference>
<dbReference type="Proteomes" id="UP000229681">
    <property type="component" value="Unassembled WGS sequence"/>
</dbReference>
<evidence type="ECO:0000256" key="2">
    <source>
        <dbReference type="ARBA" id="ARBA00012758"/>
    </source>
</evidence>
<dbReference type="InterPro" id="IPR013148">
    <property type="entry name" value="Glyco_hydro_32_N"/>
</dbReference>
<evidence type="ECO:0000313" key="7">
    <source>
        <dbReference type="Proteomes" id="UP000229681"/>
    </source>
</evidence>
<protein>
    <recommendedName>
        <fullName evidence="2">beta-fructofuranosidase</fullName>
        <ecNumber evidence="2">3.2.1.26</ecNumber>
    </recommendedName>
</protein>
<sequence>MLYAPESPLHGLWDTWLLPAEDGYHLFYLKRDLRDRFAKTIGHAISPDLVHWTSVRDALHAEASGTWDSGWLMTGMIVPHHDGRYYMFYGAMVDQVQRIGVAISDDLYHWHKHPQPVMQACAPFYETDPRRSPNHEVAWRDPCVIYDADSAQYYAFICARVPNASHSGGACIAVCRSSDLLTWETLPPAFISDEYVCMEVPDVFRLNGRYYLMFSTAYWFDSYYQTADPNCVNGTFYLVSDHLLEGWRRPAEPIVVASRESRLDSYVGRSVAHPSDGSRLFYHHMVRRQHPNDLASFGAVKQLAATPEGALRVLARRDVDQFTRALEPGELYTLGGTWHAHNGELCGQASAPSLYLPYGTEAVLIETQIHFACESGIAGLVIGYGCAAEQGLCIALNRAASQLEVGLCGAEFGALRRFPPIQARRADLSNTDYRLRVLVRTHYLDVYLDEVLLIAFSWAHMPYGKTGFYVENAAAYFSQSHFAALTF</sequence>
<dbReference type="Gene3D" id="2.60.120.560">
    <property type="entry name" value="Exo-inulinase, domain 1"/>
    <property type="match status" value="1"/>
</dbReference>
<comment type="similarity">
    <text evidence="1">Belongs to the glycosyl hydrolase 32 family.</text>
</comment>
<accession>A0A2M8PCB7</accession>
<feature type="domain" description="Glycosyl hydrolase family 32 N-terminal" evidence="5">
    <location>
        <begin position="21"/>
        <end position="220"/>
    </location>
</feature>
<evidence type="ECO:0000256" key="1">
    <source>
        <dbReference type="ARBA" id="ARBA00009902"/>
    </source>
</evidence>
<gene>
    <name evidence="6" type="ORF">CUN49_11800</name>
</gene>
<keyword evidence="3" id="KW-0378">Hydrolase</keyword>
<evidence type="ECO:0000313" key="6">
    <source>
        <dbReference type="EMBL" id="PJF35193.1"/>
    </source>
</evidence>
<name>A0A2M8PCB7_9CHLR</name>
<evidence type="ECO:0000259" key="5">
    <source>
        <dbReference type="Pfam" id="PF00251"/>
    </source>
</evidence>
<dbReference type="Pfam" id="PF00251">
    <property type="entry name" value="Glyco_hydro_32N"/>
    <property type="match status" value="1"/>
</dbReference>
<dbReference type="SMART" id="SM00640">
    <property type="entry name" value="Glyco_32"/>
    <property type="match status" value="1"/>
</dbReference>
<dbReference type="GO" id="GO:0004564">
    <property type="term" value="F:beta-fructofuranosidase activity"/>
    <property type="evidence" value="ECO:0007669"/>
    <property type="project" value="UniProtKB-EC"/>
</dbReference>
<evidence type="ECO:0000256" key="3">
    <source>
        <dbReference type="ARBA" id="ARBA00022801"/>
    </source>
</evidence>
<dbReference type="InterPro" id="IPR051214">
    <property type="entry name" value="GH32_Enzymes"/>
</dbReference>
<dbReference type="GO" id="GO:0005975">
    <property type="term" value="P:carbohydrate metabolic process"/>
    <property type="evidence" value="ECO:0007669"/>
    <property type="project" value="InterPro"/>
</dbReference>
<dbReference type="EMBL" id="PGTM01000192">
    <property type="protein sequence ID" value="PJF35193.1"/>
    <property type="molecule type" value="Genomic_DNA"/>
</dbReference>
<reference evidence="6 7" key="1">
    <citation type="submission" date="2017-11" db="EMBL/GenBank/DDBJ databases">
        <title>Evolution of Phototrophy in the Chloroflexi Phylum Driven by Horizontal Gene Transfer.</title>
        <authorList>
            <person name="Ward L.M."/>
            <person name="Hemp J."/>
            <person name="Shih P.M."/>
            <person name="Mcglynn S.E."/>
            <person name="Fischer W."/>
        </authorList>
    </citation>
    <scope>NUCLEOTIDE SEQUENCE [LARGE SCALE GENOMIC DNA]</scope>
    <source>
        <strain evidence="6">JP3_13</strain>
    </source>
</reference>
<dbReference type="PANTHER" id="PTHR43101">
    <property type="entry name" value="BETA-FRUCTOSIDASE"/>
    <property type="match status" value="1"/>
</dbReference>
<dbReference type="SUPFAM" id="SSF75005">
    <property type="entry name" value="Arabinanase/levansucrase/invertase"/>
    <property type="match status" value="1"/>
</dbReference>
<evidence type="ECO:0000256" key="4">
    <source>
        <dbReference type="ARBA" id="ARBA00023295"/>
    </source>
</evidence>
<dbReference type="PANTHER" id="PTHR43101:SF1">
    <property type="entry name" value="BETA-FRUCTOSIDASE"/>
    <property type="match status" value="1"/>
</dbReference>
<dbReference type="AlphaFoldDB" id="A0A2M8PCB7"/>
<organism evidence="6 7">
    <name type="scientific">Candidatus Thermofonsia Clade 1 bacterium</name>
    <dbReference type="NCBI Taxonomy" id="2364210"/>
    <lineage>
        <taxon>Bacteria</taxon>
        <taxon>Bacillati</taxon>
        <taxon>Chloroflexota</taxon>
        <taxon>Candidatus Thermofontia</taxon>
        <taxon>Candidatus Thermofonsia Clade 1</taxon>
    </lineage>
</organism>
<dbReference type="InterPro" id="IPR001362">
    <property type="entry name" value="Glyco_hydro_32"/>
</dbReference>